<dbReference type="PANTHER" id="PTHR46594:SF4">
    <property type="entry name" value="P-TYPE CATION-TRANSPORTING ATPASE"/>
    <property type="match status" value="1"/>
</dbReference>
<feature type="domain" description="HMA" evidence="8">
    <location>
        <begin position="19"/>
        <end position="85"/>
    </location>
</feature>
<comment type="similarity">
    <text evidence="2 7">Belongs to the cation transport ATPase (P-type) (TC 3.A.3) family. Type IB subfamily.</text>
</comment>
<dbReference type="GO" id="GO:0005524">
    <property type="term" value="F:ATP binding"/>
    <property type="evidence" value="ECO:0007669"/>
    <property type="project" value="UniProtKB-UniRule"/>
</dbReference>
<dbReference type="GO" id="GO:0019829">
    <property type="term" value="F:ATPase-coupled monoatomic cation transmembrane transporter activity"/>
    <property type="evidence" value="ECO:0007669"/>
    <property type="project" value="InterPro"/>
</dbReference>
<keyword evidence="7" id="KW-0067">ATP-binding</keyword>
<dbReference type="EC" id="3.6.3.3" evidence="9"/>
<dbReference type="PRINTS" id="PR00119">
    <property type="entry name" value="CATATPASE"/>
</dbReference>
<dbReference type="SUPFAM" id="SSF81665">
    <property type="entry name" value="Calcium ATPase, transmembrane domain M"/>
    <property type="match status" value="1"/>
</dbReference>
<dbReference type="Pfam" id="PF00122">
    <property type="entry name" value="E1-E2_ATPase"/>
    <property type="match status" value="1"/>
</dbReference>
<dbReference type="NCBIfam" id="TIGR01525">
    <property type="entry name" value="ATPase-IB_hvy"/>
    <property type="match status" value="1"/>
</dbReference>
<dbReference type="InterPro" id="IPR023214">
    <property type="entry name" value="HAD_sf"/>
</dbReference>
<feature type="transmembrane region" description="Helical" evidence="7">
    <location>
        <begin position="172"/>
        <end position="193"/>
    </location>
</feature>
<dbReference type="GO" id="GO:0016887">
    <property type="term" value="F:ATP hydrolysis activity"/>
    <property type="evidence" value="ECO:0007669"/>
    <property type="project" value="InterPro"/>
</dbReference>
<dbReference type="PANTHER" id="PTHR46594">
    <property type="entry name" value="P-TYPE CATION-TRANSPORTING ATPASE"/>
    <property type="match status" value="1"/>
</dbReference>
<dbReference type="Pfam" id="PF00702">
    <property type="entry name" value="Hydrolase"/>
    <property type="match status" value="1"/>
</dbReference>
<dbReference type="NCBIfam" id="TIGR01512">
    <property type="entry name" value="ATPase-IB2_Cd"/>
    <property type="match status" value="1"/>
</dbReference>
<dbReference type="InterPro" id="IPR023299">
    <property type="entry name" value="ATPase_P-typ_cyto_dom_N"/>
</dbReference>
<name>A0A6N8DH81_RHOAC</name>
<keyword evidence="9" id="KW-0378">Hydrolase</keyword>
<protein>
    <submittedName>
        <fullName evidence="9">Cadmium-translocating P-type ATPase</fullName>
        <ecNumber evidence="9">3.6.3.3</ecNumber>
    </submittedName>
</protein>
<dbReference type="GO" id="GO:0030001">
    <property type="term" value="P:metal ion transport"/>
    <property type="evidence" value="ECO:0007669"/>
    <property type="project" value="UniProtKB-ARBA"/>
</dbReference>
<dbReference type="PROSITE" id="PS00154">
    <property type="entry name" value="ATPASE_E1_E2"/>
    <property type="match status" value="1"/>
</dbReference>
<evidence type="ECO:0000259" key="8">
    <source>
        <dbReference type="PROSITE" id="PS50846"/>
    </source>
</evidence>
<dbReference type="SUPFAM" id="SSF56784">
    <property type="entry name" value="HAD-like"/>
    <property type="match status" value="1"/>
</dbReference>
<dbReference type="GO" id="GO:0046872">
    <property type="term" value="F:metal ion binding"/>
    <property type="evidence" value="ECO:0007669"/>
    <property type="project" value="UniProtKB-KW"/>
</dbReference>
<dbReference type="RefSeq" id="WP_155444112.1">
    <property type="nucleotide sequence ID" value="NZ_JAOQNR010000001.1"/>
</dbReference>
<dbReference type="InterPro" id="IPR036163">
    <property type="entry name" value="HMA_dom_sf"/>
</dbReference>
<dbReference type="SUPFAM" id="SSF81653">
    <property type="entry name" value="Calcium ATPase, transduction domain A"/>
    <property type="match status" value="1"/>
</dbReference>
<keyword evidence="6 7" id="KW-0472">Membrane</keyword>
<feature type="transmembrane region" description="Helical" evidence="7">
    <location>
        <begin position="383"/>
        <end position="405"/>
    </location>
</feature>
<feature type="transmembrane region" description="Helical" evidence="7">
    <location>
        <begin position="139"/>
        <end position="160"/>
    </location>
</feature>
<keyword evidence="7" id="KW-0547">Nucleotide-binding</keyword>
<dbReference type="InterPro" id="IPR006121">
    <property type="entry name" value="HMA_dom"/>
</dbReference>
<reference evidence="9 10" key="1">
    <citation type="submission" date="2019-11" db="EMBL/GenBank/DDBJ databases">
        <title>Whole-genome sequence of a Rhodoblastus acidophilus DSM 142.</title>
        <authorList>
            <person name="Kyndt J.A."/>
            <person name="Meyer T.E."/>
        </authorList>
    </citation>
    <scope>NUCLEOTIDE SEQUENCE [LARGE SCALE GENOMIC DNA]</scope>
    <source>
        <strain evidence="9 10">DSM 142</strain>
    </source>
</reference>
<keyword evidence="5 7" id="KW-1133">Transmembrane helix</keyword>
<proteinExistence type="inferred from homology"/>
<accession>A0A6N8DH81</accession>
<keyword evidence="4 7" id="KW-0479">Metal-binding</keyword>
<dbReference type="OrthoDB" id="391538at2"/>
<dbReference type="GO" id="GO:0005886">
    <property type="term" value="C:plasma membrane"/>
    <property type="evidence" value="ECO:0007669"/>
    <property type="project" value="UniProtKB-SubCell"/>
</dbReference>
<dbReference type="Proteomes" id="UP000439113">
    <property type="component" value="Unassembled WGS sequence"/>
</dbReference>
<evidence type="ECO:0000256" key="2">
    <source>
        <dbReference type="ARBA" id="ARBA00006024"/>
    </source>
</evidence>
<evidence type="ECO:0000256" key="7">
    <source>
        <dbReference type="RuleBase" id="RU362081"/>
    </source>
</evidence>
<dbReference type="Gene3D" id="3.40.1110.10">
    <property type="entry name" value="Calcium-transporting ATPase, cytoplasmic domain N"/>
    <property type="match status" value="1"/>
</dbReference>
<feature type="transmembrane region" description="Helical" evidence="7">
    <location>
        <begin position="199"/>
        <end position="218"/>
    </location>
</feature>
<dbReference type="InterPro" id="IPR027256">
    <property type="entry name" value="P-typ_ATPase_IB"/>
</dbReference>
<dbReference type="InterPro" id="IPR018303">
    <property type="entry name" value="ATPase_P-typ_P_site"/>
</dbReference>
<evidence type="ECO:0000256" key="6">
    <source>
        <dbReference type="ARBA" id="ARBA00023136"/>
    </source>
</evidence>
<evidence type="ECO:0000313" key="10">
    <source>
        <dbReference type="Proteomes" id="UP000439113"/>
    </source>
</evidence>
<dbReference type="Gene3D" id="3.30.70.100">
    <property type="match status" value="1"/>
</dbReference>
<dbReference type="NCBIfam" id="TIGR01494">
    <property type="entry name" value="ATPase_P-type"/>
    <property type="match status" value="2"/>
</dbReference>
<dbReference type="PROSITE" id="PS50846">
    <property type="entry name" value="HMA_2"/>
    <property type="match status" value="1"/>
</dbReference>
<evidence type="ECO:0000256" key="4">
    <source>
        <dbReference type="ARBA" id="ARBA00022723"/>
    </source>
</evidence>
<sequence length="735" mass="77275">MGAAPDFSHFVRTDEDGRSRLDLAIDGITCAACLPDIETAMKRLPGVKLARLNLTSHRLALTYDPSQVEPARFTGVLEAIGYRAYPYEQRQVEADEQARFTLLLKCLGVAVFAAMNIMLLSISVWSGQSTSLPPETRDFFHLVSAVIALPAAAYAGQPFFTSAWAAIRQRRLNMDVPITIGVTLALGLSVYETQHHADHAYFDSAIMLLAFLLAGRVVDQAMRRRTKTAAGNLAALKGENALRFDGAEWGLVPVAALATGDRLLVRAGERVPADGVIVEGKSAVDESAITGETDPKPVEAGDHVYAGTVNGEGALTVDVTAAGHSALIDEAARLIEQAGAARSRYMQLSDRVSQLYAPAVHLTALVTGLSWWLFFGASAHDALVIAISVLIITCPCALALAVPTVQAMASGAFFRSGLFLNDARGLEKLGEIDTVVFDKTGTLTLPQPGVANADEIPADLLELAGRLARSSHHPLALALARSLRAGAPLPDARETPGQGVSAPHEGGEARLGSAAFCGAEPLATETEASSIYIRAGGRVARLSIRQNLRPDAVKIIEHLRGAGLGLHILSGDRAEAVAPVAEKLGVADWRGGQKPAEKIAFVEALKAQGKKVLMVGDGLNDAPALAAAHASISPIDAVHLTQGQADAVFLGDRLLPVAAALAISKHARALMTQNLTFAIVYNAIAVPVAMAGQASPLFAALAMSGSSILVTLNALRLRGPGKTVNLLAKPLRDQP</sequence>
<feature type="transmembrane region" description="Helical" evidence="7">
    <location>
        <begin position="102"/>
        <end position="127"/>
    </location>
</feature>
<dbReference type="CDD" id="cd00371">
    <property type="entry name" value="HMA"/>
    <property type="match status" value="1"/>
</dbReference>
<comment type="subcellular location">
    <subcellularLocation>
        <location evidence="7">Cell membrane</location>
    </subcellularLocation>
    <subcellularLocation>
        <location evidence="1">Membrane</location>
    </subcellularLocation>
</comment>
<dbReference type="InterPro" id="IPR059000">
    <property type="entry name" value="ATPase_P-type_domA"/>
</dbReference>
<evidence type="ECO:0000256" key="3">
    <source>
        <dbReference type="ARBA" id="ARBA00022692"/>
    </source>
</evidence>
<keyword evidence="7" id="KW-1003">Cell membrane</keyword>
<dbReference type="Gene3D" id="3.40.50.1000">
    <property type="entry name" value="HAD superfamily/HAD-like"/>
    <property type="match status" value="1"/>
</dbReference>
<dbReference type="SUPFAM" id="SSF55008">
    <property type="entry name" value="HMA, heavy metal-associated domain"/>
    <property type="match status" value="1"/>
</dbReference>
<organism evidence="9 10">
    <name type="scientific">Rhodoblastus acidophilus</name>
    <name type="common">Rhodopseudomonas acidophila</name>
    <dbReference type="NCBI Taxonomy" id="1074"/>
    <lineage>
        <taxon>Bacteria</taxon>
        <taxon>Pseudomonadati</taxon>
        <taxon>Pseudomonadota</taxon>
        <taxon>Alphaproteobacteria</taxon>
        <taxon>Hyphomicrobiales</taxon>
        <taxon>Rhodoblastaceae</taxon>
        <taxon>Rhodoblastus</taxon>
    </lineage>
</organism>
<dbReference type="NCBIfam" id="TIGR01511">
    <property type="entry name" value="ATPase-IB1_Cu"/>
    <property type="match status" value="1"/>
</dbReference>
<comment type="caution">
    <text evidence="9">The sequence shown here is derived from an EMBL/GenBank/DDBJ whole genome shotgun (WGS) entry which is preliminary data.</text>
</comment>
<dbReference type="InterPro" id="IPR008250">
    <property type="entry name" value="ATPase_P-typ_transduc_dom_A_sf"/>
</dbReference>
<dbReference type="InterPro" id="IPR001757">
    <property type="entry name" value="P_typ_ATPase"/>
</dbReference>
<dbReference type="Pfam" id="PF00403">
    <property type="entry name" value="HMA"/>
    <property type="match status" value="1"/>
</dbReference>
<evidence type="ECO:0000256" key="5">
    <source>
        <dbReference type="ARBA" id="ARBA00022989"/>
    </source>
</evidence>
<dbReference type="AlphaFoldDB" id="A0A6N8DH81"/>
<dbReference type="GO" id="GO:0015662">
    <property type="term" value="F:P-type ion transporter activity"/>
    <property type="evidence" value="ECO:0007669"/>
    <property type="project" value="UniProtKB-ARBA"/>
</dbReference>
<dbReference type="EMBL" id="WNKS01000001">
    <property type="protein sequence ID" value="MTV29438.1"/>
    <property type="molecule type" value="Genomic_DNA"/>
</dbReference>
<feature type="transmembrane region" description="Helical" evidence="7">
    <location>
        <begin position="674"/>
        <end position="691"/>
    </location>
</feature>
<dbReference type="InterPro" id="IPR036412">
    <property type="entry name" value="HAD-like_sf"/>
</dbReference>
<dbReference type="Gene3D" id="2.70.150.10">
    <property type="entry name" value="Calcium-transporting ATPase, cytoplasmic transduction domain A"/>
    <property type="match status" value="1"/>
</dbReference>
<evidence type="ECO:0000256" key="1">
    <source>
        <dbReference type="ARBA" id="ARBA00004370"/>
    </source>
</evidence>
<keyword evidence="3 7" id="KW-0812">Transmembrane</keyword>
<evidence type="ECO:0000313" key="9">
    <source>
        <dbReference type="EMBL" id="MTV29438.1"/>
    </source>
</evidence>
<feature type="transmembrane region" description="Helical" evidence="7">
    <location>
        <begin position="355"/>
        <end position="377"/>
    </location>
</feature>
<dbReference type="InterPro" id="IPR023298">
    <property type="entry name" value="ATPase_P-typ_TM_dom_sf"/>
</dbReference>
<gene>
    <name evidence="9" type="primary">cadA</name>
    <name evidence="9" type="ORF">GJ654_00365</name>
</gene>